<dbReference type="RefSeq" id="WP_151758450.1">
    <property type="nucleotide sequence ID" value="NZ_BKZW01000002.1"/>
</dbReference>
<feature type="compositionally biased region" description="Low complexity" evidence="2">
    <location>
        <begin position="150"/>
        <end position="168"/>
    </location>
</feature>
<dbReference type="SUPFAM" id="SSF49329">
    <property type="entry name" value="Cu,Zn superoxide dismutase-like"/>
    <property type="match status" value="1"/>
</dbReference>
<dbReference type="Proteomes" id="UP000326912">
    <property type="component" value="Unassembled WGS sequence"/>
</dbReference>
<keyword evidence="3" id="KW-0472">Membrane</keyword>
<organism evidence="4 5">
    <name type="scientific">Dictyobacter vulcani</name>
    <dbReference type="NCBI Taxonomy" id="2607529"/>
    <lineage>
        <taxon>Bacteria</taxon>
        <taxon>Bacillati</taxon>
        <taxon>Chloroflexota</taxon>
        <taxon>Ktedonobacteria</taxon>
        <taxon>Ktedonobacterales</taxon>
        <taxon>Dictyobacteraceae</taxon>
        <taxon>Dictyobacter</taxon>
    </lineage>
</organism>
<feature type="transmembrane region" description="Helical" evidence="3">
    <location>
        <begin position="12"/>
        <end position="33"/>
    </location>
</feature>
<gene>
    <name evidence="4" type="ORF">KDW_49140</name>
</gene>
<evidence type="ECO:0000313" key="5">
    <source>
        <dbReference type="Proteomes" id="UP000326912"/>
    </source>
</evidence>
<dbReference type="GO" id="GO:0046872">
    <property type="term" value="F:metal ion binding"/>
    <property type="evidence" value="ECO:0007669"/>
    <property type="project" value="InterPro"/>
</dbReference>
<dbReference type="GO" id="GO:0006801">
    <property type="term" value="P:superoxide metabolic process"/>
    <property type="evidence" value="ECO:0007669"/>
    <property type="project" value="InterPro"/>
</dbReference>
<comment type="caution">
    <text evidence="4">The sequence shown here is derived from an EMBL/GenBank/DDBJ whole genome shotgun (WGS) entry which is preliminary data.</text>
</comment>
<comment type="similarity">
    <text evidence="1">Belongs to the Cu-Zn superoxide dismutase family.</text>
</comment>
<feature type="compositionally biased region" description="Polar residues" evidence="2">
    <location>
        <begin position="268"/>
        <end position="278"/>
    </location>
</feature>
<keyword evidence="3" id="KW-0812">Transmembrane</keyword>
<feature type="compositionally biased region" description="Low complexity" evidence="2">
    <location>
        <begin position="242"/>
        <end position="266"/>
    </location>
</feature>
<accession>A0A5J4KU85</accession>
<keyword evidence="3" id="KW-1133">Transmembrane helix</keyword>
<name>A0A5J4KU85_9CHLR</name>
<dbReference type="InterPro" id="IPR036423">
    <property type="entry name" value="SOD-like_Cu/Zn_dom_sf"/>
</dbReference>
<sequence>MLKPSGLKRTISCVTFISITLCTLILMCMLLLFSTYTKAAEAHISTTGADPLATTTAAATGTASATVTAHAIMRHTPYGYIHMTYNANTKSLTLDPSLSGFKPNSTHVVQIEQGTCPAMGSSGESSFDEDNTSTQDNTSAEDSTSAEDNTAATATPGATATGTATQASPTAMPAVSLYSTMLTSDATGQIKSSATINHVNTPPTPNNMHVSVYNGSALKTAEQKVAIACGNIKSYQPKTSSATATATGTAPATGTATGTTGNTFTANMGPTNSPNEHSTGLARLSLTKGTLSVQFKAKGLAPNSTHAVRVYSGTCQNIGSVAYDLGTITADSEGKVDLSKTFKNVTSIPDNNLAAQVHYGTHLNDQVQNNPIMCGNIHLDKNQPSATATP</sequence>
<evidence type="ECO:0000313" key="4">
    <source>
        <dbReference type="EMBL" id="GER90752.1"/>
    </source>
</evidence>
<dbReference type="AlphaFoldDB" id="A0A5J4KU85"/>
<feature type="compositionally biased region" description="Polar residues" evidence="2">
    <location>
        <begin position="132"/>
        <end position="148"/>
    </location>
</feature>
<protein>
    <recommendedName>
        <fullName evidence="6">CHRD domain-containing protein</fullName>
    </recommendedName>
</protein>
<evidence type="ECO:0000256" key="2">
    <source>
        <dbReference type="SAM" id="MobiDB-lite"/>
    </source>
</evidence>
<feature type="region of interest" description="Disordered" evidence="2">
    <location>
        <begin position="238"/>
        <end position="279"/>
    </location>
</feature>
<proteinExistence type="inferred from homology"/>
<keyword evidence="5" id="KW-1185">Reference proteome</keyword>
<dbReference type="EMBL" id="BKZW01000002">
    <property type="protein sequence ID" value="GER90752.1"/>
    <property type="molecule type" value="Genomic_DNA"/>
</dbReference>
<reference evidence="4 5" key="1">
    <citation type="submission" date="2019-10" db="EMBL/GenBank/DDBJ databases">
        <title>Dictyobacter vulcani sp. nov., within the class Ktedonobacteria, isolated from soil of volcanic Mt. Zao.</title>
        <authorList>
            <person name="Zheng Y."/>
            <person name="Wang C.M."/>
            <person name="Sakai Y."/>
            <person name="Abe K."/>
            <person name="Yokota A."/>
            <person name="Yabe S."/>
        </authorList>
    </citation>
    <scope>NUCLEOTIDE SEQUENCE [LARGE SCALE GENOMIC DNA]</scope>
    <source>
        <strain evidence="4 5">W12</strain>
    </source>
</reference>
<evidence type="ECO:0008006" key="6">
    <source>
        <dbReference type="Google" id="ProtNLM"/>
    </source>
</evidence>
<feature type="region of interest" description="Disordered" evidence="2">
    <location>
        <begin position="116"/>
        <end position="168"/>
    </location>
</feature>
<evidence type="ECO:0000256" key="3">
    <source>
        <dbReference type="SAM" id="Phobius"/>
    </source>
</evidence>
<evidence type="ECO:0000256" key="1">
    <source>
        <dbReference type="ARBA" id="ARBA00010457"/>
    </source>
</evidence>